<dbReference type="EMBL" id="HBGF01052947">
    <property type="protein sequence ID" value="CAD9155966.1"/>
    <property type="molecule type" value="Transcribed_RNA"/>
</dbReference>
<evidence type="ECO:0000313" key="2">
    <source>
        <dbReference type="EMBL" id="CAD9155966.1"/>
    </source>
</evidence>
<proteinExistence type="predicted"/>
<protein>
    <recommendedName>
        <fullName evidence="3">Cytokinin riboside 5'-monophosphate phosphoribohydrolase</fullName>
    </recommendedName>
</protein>
<accession>A0A7S1W9I9</accession>
<evidence type="ECO:0000256" key="1">
    <source>
        <dbReference type="SAM" id="MobiDB-lite"/>
    </source>
</evidence>
<gene>
    <name evidence="2" type="ORF">NDES1114_LOCUS35444</name>
</gene>
<dbReference type="GO" id="GO:0005829">
    <property type="term" value="C:cytosol"/>
    <property type="evidence" value="ECO:0007669"/>
    <property type="project" value="TreeGrafter"/>
</dbReference>
<dbReference type="Gene3D" id="3.40.50.450">
    <property type="match status" value="1"/>
</dbReference>
<dbReference type="PANTHER" id="PTHR43393">
    <property type="entry name" value="CYTOKININ RIBOSIDE 5'-MONOPHOSPHATE PHOSPHORIBOHYDROLASE"/>
    <property type="match status" value="1"/>
</dbReference>
<evidence type="ECO:0008006" key="3">
    <source>
        <dbReference type="Google" id="ProtNLM"/>
    </source>
</evidence>
<feature type="region of interest" description="Disordered" evidence="1">
    <location>
        <begin position="1"/>
        <end position="25"/>
    </location>
</feature>
<dbReference type="AlphaFoldDB" id="A0A7S1W9I9"/>
<feature type="compositionally biased region" description="Polar residues" evidence="1">
    <location>
        <begin position="1"/>
        <end position="12"/>
    </location>
</feature>
<dbReference type="SUPFAM" id="SSF102405">
    <property type="entry name" value="MCP/YpsA-like"/>
    <property type="match status" value="1"/>
</dbReference>
<organism evidence="2">
    <name type="scientific">Neobodo designis</name>
    <name type="common">Flagellated protozoan</name>
    <name type="synonym">Bodo designis</name>
    <dbReference type="NCBI Taxonomy" id="312471"/>
    <lineage>
        <taxon>Eukaryota</taxon>
        <taxon>Discoba</taxon>
        <taxon>Euglenozoa</taxon>
        <taxon>Kinetoplastea</taxon>
        <taxon>Metakinetoplastina</taxon>
        <taxon>Neobodonida</taxon>
        <taxon>Neobodo</taxon>
    </lineage>
</organism>
<dbReference type="InterPro" id="IPR031100">
    <property type="entry name" value="LOG_fam"/>
</dbReference>
<dbReference type="Pfam" id="PF03641">
    <property type="entry name" value="Lysine_decarbox"/>
    <property type="match status" value="1"/>
</dbReference>
<dbReference type="PANTHER" id="PTHR43393:SF3">
    <property type="entry name" value="LYSINE DECARBOXYLASE-LIKE PROTEIN"/>
    <property type="match status" value="1"/>
</dbReference>
<dbReference type="InterPro" id="IPR052341">
    <property type="entry name" value="LOG_family_nucleotidases"/>
</dbReference>
<reference evidence="2" key="1">
    <citation type="submission" date="2021-01" db="EMBL/GenBank/DDBJ databases">
        <authorList>
            <person name="Corre E."/>
            <person name="Pelletier E."/>
            <person name="Niang G."/>
            <person name="Scheremetjew M."/>
            <person name="Finn R."/>
            <person name="Kale V."/>
            <person name="Holt S."/>
            <person name="Cochrane G."/>
            <person name="Meng A."/>
            <person name="Brown T."/>
            <person name="Cohen L."/>
        </authorList>
    </citation>
    <scope>NUCLEOTIDE SEQUENCE</scope>
    <source>
        <strain evidence="2">CCAP 1951/1</strain>
    </source>
</reference>
<name>A0A7S1W9I9_NEODS</name>
<sequence>MSSTVPPTSSPYQMKEADAKAKGLTPTTKAFENRDFLQSRDARMLRILCEFQEPQLRLKRNGVKGTILFFGSARSMARADFEKTHNGLVAELNATEDANAKAAIQAKIDRFAKVEWMCEFADKAEELSRRLTAWSMEDSSVKADLLEHPDYLTGAVASEDSEKSQPLVVLTGGGPGIMEAANRGAASVPGAKSMGMGISLPFEKGLNPYVTPDLAFEFHYFFTRKFWMMYSAKALVVGPGGFGTMDEVFELLTLRQTGKLPKDLPIVLLGSKYWKTVVNWQAMADFGTISQEEVDRLCFADDVDTAFNHIVKQLAVSISDAEHVTFAAATPSKKAASPPMGGAVPAFK</sequence>